<dbReference type="RefSeq" id="WP_126011156.1">
    <property type="nucleotide sequence ID" value="NZ_CP032509.1"/>
</dbReference>
<protein>
    <submittedName>
        <fullName evidence="1">Uncharacterized protein</fullName>
    </submittedName>
</protein>
<name>A0A3S9B797_9HYPH</name>
<gene>
    <name evidence="1" type="ORF">D5400_17445</name>
</gene>
<sequence length="193" mass="21281">MSNTVLKSLSKPVWAGHELRLDPGHLPQHVTYCARSQTEAVTITIDKRGAVMRRKLPGSGLPLSVALPSRIFVGVAARAIDHGDGQITVTLELHHTDPELCVPLLVSHDLGDIAADWRSWANVFNLPMLMVEADGVARPLENAIGPLTVGRTRPRRHHSFFADRRPRFLVRRKTGSLGISCLVIDGEEIIARR</sequence>
<dbReference type="EMBL" id="CP032509">
    <property type="protein sequence ID" value="AZN72825.1"/>
    <property type="molecule type" value="Genomic_DNA"/>
</dbReference>
<reference evidence="1 2" key="1">
    <citation type="submission" date="2018-09" db="EMBL/GenBank/DDBJ databases">
        <title>Marinorhizobium profundi gen. nov., sp. nov., isolated from a deep-sea sediment sample from the New Britain Trench and proposal of Marinorhizobiaceae fam. nov. in the order Rhizobiales of the class Alphaproteobacteria.</title>
        <authorList>
            <person name="Cao J."/>
        </authorList>
    </citation>
    <scope>NUCLEOTIDE SEQUENCE [LARGE SCALE GENOMIC DNA]</scope>
    <source>
        <strain evidence="1 2">WS11</strain>
    </source>
</reference>
<dbReference type="InterPro" id="IPR046083">
    <property type="entry name" value="DUF6101"/>
</dbReference>
<dbReference type="Pfam" id="PF19596">
    <property type="entry name" value="DUF6101"/>
    <property type="match status" value="1"/>
</dbReference>
<keyword evidence="2" id="KW-1185">Reference proteome</keyword>
<dbReference type="AlphaFoldDB" id="A0A3S9B797"/>
<dbReference type="KEGG" id="abaw:D5400_17445"/>
<dbReference type="Proteomes" id="UP000268192">
    <property type="component" value="Chromosome"/>
</dbReference>
<dbReference type="OrthoDB" id="8449893at2"/>
<proteinExistence type="predicted"/>
<organism evidence="1 2">
    <name type="scientific">Georhizobium profundi</name>
    <dbReference type="NCBI Taxonomy" id="2341112"/>
    <lineage>
        <taxon>Bacteria</taxon>
        <taxon>Pseudomonadati</taxon>
        <taxon>Pseudomonadota</taxon>
        <taxon>Alphaproteobacteria</taxon>
        <taxon>Hyphomicrobiales</taxon>
        <taxon>Rhizobiaceae</taxon>
        <taxon>Georhizobium</taxon>
    </lineage>
</organism>
<evidence type="ECO:0000313" key="1">
    <source>
        <dbReference type="EMBL" id="AZN72825.1"/>
    </source>
</evidence>
<accession>A0A3S9B797</accession>
<evidence type="ECO:0000313" key="2">
    <source>
        <dbReference type="Proteomes" id="UP000268192"/>
    </source>
</evidence>